<comment type="caution">
    <text evidence="2">The sequence shown here is derived from an EMBL/GenBank/DDBJ whole genome shotgun (WGS) entry which is preliminary data.</text>
</comment>
<reference evidence="2 3" key="1">
    <citation type="submission" date="2018-06" db="EMBL/GenBank/DDBJ databases">
        <title>Comparative genomics reveals the genomic features of Rhizophagus irregularis, R. cerebriforme, R. diaphanum and Gigaspora rosea, and their symbiotic lifestyle signature.</title>
        <authorList>
            <person name="Morin E."/>
            <person name="San Clemente H."/>
            <person name="Chen E.C.H."/>
            <person name="De La Providencia I."/>
            <person name="Hainaut M."/>
            <person name="Kuo A."/>
            <person name="Kohler A."/>
            <person name="Murat C."/>
            <person name="Tang N."/>
            <person name="Roy S."/>
            <person name="Loubradou J."/>
            <person name="Henrissat B."/>
            <person name="Grigoriev I.V."/>
            <person name="Corradi N."/>
            <person name="Roux C."/>
            <person name="Martin F.M."/>
        </authorList>
    </citation>
    <scope>NUCLEOTIDE SEQUENCE [LARGE SCALE GENOMIC DNA]</scope>
    <source>
        <strain evidence="2 3">DAOM 194757</strain>
    </source>
</reference>
<organism evidence="2 3">
    <name type="scientific">Gigaspora rosea</name>
    <dbReference type="NCBI Taxonomy" id="44941"/>
    <lineage>
        <taxon>Eukaryota</taxon>
        <taxon>Fungi</taxon>
        <taxon>Fungi incertae sedis</taxon>
        <taxon>Mucoromycota</taxon>
        <taxon>Glomeromycotina</taxon>
        <taxon>Glomeromycetes</taxon>
        <taxon>Diversisporales</taxon>
        <taxon>Gigasporaceae</taxon>
        <taxon>Gigaspora</taxon>
    </lineage>
</organism>
<keyword evidence="3" id="KW-1185">Reference proteome</keyword>
<name>A0A397UWZ7_9GLOM</name>
<keyword evidence="1" id="KW-0812">Transmembrane</keyword>
<dbReference type="AlphaFoldDB" id="A0A397UWZ7"/>
<accession>A0A397UWZ7</accession>
<proteinExistence type="predicted"/>
<protein>
    <submittedName>
        <fullName evidence="2">Uncharacterized protein</fullName>
    </submittedName>
</protein>
<feature type="non-terminal residue" evidence="2">
    <location>
        <position position="1"/>
    </location>
</feature>
<evidence type="ECO:0000256" key="1">
    <source>
        <dbReference type="SAM" id="Phobius"/>
    </source>
</evidence>
<keyword evidence="1" id="KW-1133">Transmembrane helix</keyword>
<gene>
    <name evidence="2" type="ORF">C2G38_2097725</name>
</gene>
<feature type="transmembrane region" description="Helical" evidence="1">
    <location>
        <begin position="7"/>
        <end position="26"/>
    </location>
</feature>
<feature type="transmembrane region" description="Helical" evidence="1">
    <location>
        <begin position="38"/>
        <end position="60"/>
    </location>
</feature>
<dbReference type="EMBL" id="QKWP01000899">
    <property type="protein sequence ID" value="RIB13697.1"/>
    <property type="molecule type" value="Genomic_DNA"/>
</dbReference>
<dbReference type="Proteomes" id="UP000266673">
    <property type="component" value="Unassembled WGS sequence"/>
</dbReference>
<keyword evidence="1" id="KW-0472">Membrane</keyword>
<evidence type="ECO:0000313" key="2">
    <source>
        <dbReference type="EMBL" id="RIB13697.1"/>
    </source>
</evidence>
<sequence length="89" mass="10037">MQMFNQAACSSFLFWSIATFFIAFWHDLVWSTFVLSGIQILMAHPVNLMSYIVGLIVIVMSDSTSQVLDPNDTSMTFSNQFMQSQSVPS</sequence>
<evidence type="ECO:0000313" key="3">
    <source>
        <dbReference type="Proteomes" id="UP000266673"/>
    </source>
</evidence>